<evidence type="ECO:0000313" key="12">
    <source>
        <dbReference type="Proteomes" id="UP000192223"/>
    </source>
</evidence>
<evidence type="ECO:0000256" key="2">
    <source>
        <dbReference type="ARBA" id="ARBA00010663"/>
    </source>
</evidence>
<keyword evidence="7 9" id="KW-0675">Receptor</keyword>
<evidence type="ECO:0000256" key="9">
    <source>
        <dbReference type="RuleBase" id="RU000688"/>
    </source>
</evidence>
<feature type="transmembrane region" description="Helical" evidence="10">
    <location>
        <begin position="50"/>
        <end position="75"/>
    </location>
</feature>
<comment type="similarity">
    <text evidence="2 9">Belongs to the G-protein coupled receptor 1 family.</text>
</comment>
<evidence type="ECO:0000256" key="7">
    <source>
        <dbReference type="ARBA" id="ARBA00023170"/>
    </source>
</evidence>
<name>A0A1W4WJ53_AGRPL</name>
<dbReference type="GO" id="GO:0005886">
    <property type="term" value="C:plasma membrane"/>
    <property type="evidence" value="ECO:0007669"/>
    <property type="project" value="TreeGrafter"/>
</dbReference>
<feature type="transmembrane region" description="Helical" evidence="10">
    <location>
        <begin position="126"/>
        <end position="146"/>
    </location>
</feature>
<keyword evidence="3 9" id="KW-0812">Transmembrane</keyword>
<dbReference type="STRING" id="224129.A0A1W4WJ53"/>
<keyword evidence="6 10" id="KW-0472">Membrane</keyword>
<dbReference type="GeneID" id="108736143"/>
<protein>
    <submittedName>
        <fullName evidence="13">Neuropeptide Y receptor type 6</fullName>
    </submittedName>
</protein>
<dbReference type="Proteomes" id="UP000192223">
    <property type="component" value="Unplaced"/>
</dbReference>
<evidence type="ECO:0000256" key="3">
    <source>
        <dbReference type="ARBA" id="ARBA00022692"/>
    </source>
</evidence>
<dbReference type="Gene3D" id="1.20.1070.10">
    <property type="entry name" value="Rhodopsin 7-helix transmembrane proteins"/>
    <property type="match status" value="1"/>
</dbReference>
<dbReference type="PROSITE" id="PS00237">
    <property type="entry name" value="G_PROTEIN_RECEP_F1_1"/>
    <property type="match status" value="1"/>
</dbReference>
<dbReference type="GO" id="GO:0008188">
    <property type="term" value="F:neuropeptide receptor activity"/>
    <property type="evidence" value="ECO:0007669"/>
    <property type="project" value="TreeGrafter"/>
</dbReference>
<proteinExistence type="inferred from homology"/>
<dbReference type="PANTHER" id="PTHR24238">
    <property type="entry name" value="G-PROTEIN COUPLED RECEPTOR"/>
    <property type="match status" value="1"/>
</dbReference>
<evidence type="ECO:0000256" key="4">
    <source>
        <dbReference type="ARBA" id="ARBA00022989"/>
    </source>
</evidence>
<organism evidence="12 13">
    <name type="scientific">Agrilus planipennis</name>
    <name type="common">Emerald ash borer</name>
    <name type="synonym">Agrilus marcopoli</name>
    <dbReference type="NCBI Taxonomy" id="224129"/>
    <lineage>
        <taxon>Eukaryota</taxon>
        <taxon>Metazoa</taxon>
        <taxon>Ecdysozoa</taxon>
        <taxon>Arthropoda</taxon>
        <taxon>Hexapoda</taxon>
        <taxon>Insecta</taxon>
        <taxon>Pterygota</taxon>
        <taxon>Neoptera</taxon>
        <taxon>Endopterygota</taxon>
        <taxon>Coleoptera</taxon>
        <taxon>Polyphaga</taxon>
        <taxon>Elateriformia</taxon>
        <taxon>Buprestoidea</taxon>
        <taxon>Buprestidae</taxon>
        <taxon>Agrilinae</taxon>
        <taxon>Agrilus</taxon>
    </lineage>
</organism>
<comment type="subcellular location">
    <subcellularLocation>
        <location evidence="1">Membrane</location>
        <topology evidence="1">Multi-pass membrane protein</topology>
    </subcellularLocation>
</comment>
<keyword evidence="8 9" id="KW-0807">Transducer</keyword>
<evidence type="ECO:0000256" key="10">
    <source>
        <dbReference type="SAM" id="Phobius"/>
    </source>
</evidence>
<evidence type="ECO:0000256" key="1">
    <source>
        <dbReference type="ARBA" id="ARBA00004141"/>
    </source>
</evidence>
<keyword evidence="12" id="KW-1185">Reference proteome</keyword>
<dbReference type="InterPro" id="IPR000276">
    <property type="entry name" value="GPCR_Rhodpsn"/>
</dbReference>
<feature type="transmembrane region" description="Helical" evidence="10">
    <location>
        <begin position="87"/>
        <end position="106"/>
    </location>
</feature>
<keyword evidence="4 10" id="KW-1133">Transmembrane helix</keyword>
<dbReference type="Pfam" id="PF00001">
    <property type="entry name" value="7tm_1"/>
    <property type="match status" value="1"/>
</dbReference>
<feature type="transmembrane region" description="Helical" evidence="10">
    <location>
        <begin position="220"/>
        <end position="242"/>
    </location>
</feature>
<keyword evidence="5 9" id="KW-0297">G-protein coupled receptor</keyword>
<dbReference type="OrthoDB" id="5957382at2759"/>
<gene>
    <name evidence="13" type="primary">LOC108736143</name>
</gene>
<evidence type="ECO:0000313" key="13">
    <source>
        <dbReference type="RefSeq" id="XP_018323958.1"/>
    </source>
</evidence>
<dbReference type="CDD" id="cd00637">
    <property type="entry name" value="7tm_classA_rhodopsin-like"/>
    <property type="match status" value="1"/>
</dbReference>
<dbReference type="KEGG" id="apln:108736143"/>
<reference evidence="13" key="1">
    <citation type="submission" date="2025-08" db="UniProtKB">
        <authorList>
            <consortium name="RefSeq"/>
        </authorList>
    </citation>
    <scope>IDENTIFICATION</scope>
    <source>
        <tissue evidence="13">Entire body</tissue>
    </source>
</reference>
<feature type="transmembrane region" description="Helical" evidence="10">
    <location>
        <begin position="166"/>
        <end position="184"/>
    </location>
</feature>
<evidence type="ECO:0000259" key="11">
    <source>
        <dbReference type="PROSITE" id="PS50262"/>
    </source>
</evidence>
<evidence type="ECO:0000256" key="6">
    <source>
        <dbReference type="ARBA" id="ARBA00023136"/>
    </source>
</evidence>
<dbReference type="RefSeq" id="XP_018323958.1">
    <property type="nucleotide sequence ID" value="XM_018468456.2"/>
</dbReference>
<feature type="domain" description="G-protein coupled receptors family 1 profile" evidence="11">
    <location>
        <begin position="66"/>
        <end position="364"/>
    </location>
</feature>
<dbReference type="InterPro" id="IPR017452">
    <property type="entry name" value="GPCR_Rhodpsn_7TM"/>
</dbReference>
<dbReference type="SUPFAM" id="SSF81321">
    <property type="entry name" value="Family A G protein-coupled receptor-like"/>
    <property type="match status" value="1"/>
</dbReference>
<feature type="transmembrane region" description="Helical" evidence="10">
    <location>
        <begin position="307"/>
        <end position="327"/>
    </location>
</feature>
<dbReference type="PROSITE" id="PS50262">
    <property type="entry name" value="G_PROTEIN_RECEP_F1_2"/>
    <property type="match status" value="1"/>
</dbReference>
<dbReference type="PANTHER" id="PTHR24238:SF58">
    <property type="entry name" value="FI22604P1"/>
    <property type="match status" value="1"/>
</dbReference>
<evidence type="ECO:0000256" key="8">
    <source>
        <dbReference type="ARBA" id="ARBA00023224"/>
    </source>
</evidence>
<dbReference type="PRINTS" id="PR00237">
    <property type="entry name" value="GPCRRHODOPSN"/>
</dbReference>
<evidence type="ECO:0000256" key="5">
    <source>
        <dbReference type="ARBA" id="ARBA00023040"/>
    </source>
</evidence>
<feature type="transmembrane region" description="Helical" evidence="10">
    <location>
        <begin position="347"/>
        <end position="367"/>
    </location>
</feature>
<sequence length="454" mass="52638">MESAPFNTLLYSIAFYADVDENVRWKARNVSSLSYISHETLIYLTSDERLIFLVVYLFLFSVTLGGNIAAIIATWQSNHRFLQKTCTVTLAISDLITGTVIVVYSFDNFVHPYVTWDLGKLMCHFVPVLKTFGSLSSCIAIVVIALDRYRNVARNRKCDPPKWICIFTVIIIWILCAGISYPIYDLFQHGFFYMDYSNGKDPDISVAYICVAMEKEKLMIYNLCITILIFLPLIIIFCWLYMKIAVIVWKHRKLITNIPKRYETSNAENSTTQTSLNEVTTASKSSNPHVELMIKMKRTRAERKVRTFKIIVVLVFAFVSCRLPYHIFDTLRTVKTLNEHKHWIMRYAFNAISLLSCALNPLLYTFLNQTIKAWKKSFNAVEDFLCKICCCFCSNDEFDEFENGKPFIVGTYEKNTNFSKSTSYSKVSRIRAKDHRTHLPANAHEIFNNKKTYY</sequence>
<dbReference type="AlphaFoldDB" id="A0A1W4WJ53"/>
<accession>A0A1W4WJ53</accession>
<dbReference type="InParanoid" id="A0A1W4WJ53"/>